<accession>M1WJR6</accession>
<gene>
    <name evidence="1" type="ordered locus">BN4_11124</name>
</gene>
<dbReference type="AlphaFoldDB" id="M1WJR6"/>
<name>M1WJR6_PSEP2</name>
<dbReference type="Proteomes" id="UP000011724">
    <property type="component" value="Chromosome"/>
</dbReference>
<dbReference type="EMBL" id="FO203427">
    <property type="protein sequence ID" value="CCH48361.1"/>
    <property type="molecule type" value="Genomic_DNA"/>
</dbReference>
<keyword evidence="2" id="KW-1185">Reference proteome</keyword>
<organism evidence="1 2">
    <name type="scientific">Pseudodesulfovibrio piezophilus (strain DSM 21447 / JCM 15486 / C1TLV30)</name>
    <name type="common">Desulfovibrio piezophilus</name>
    <dbReference type="NCBI Taxonomy" id="1322246"/>
    <lineage>
        <taxon>Bacteria</taxon>
        <taxon>Pseudomonadati</taxon>
        <taxon>Thermodesulfobacteriota</taxon>
        <taxon>Desulfovibrionia</taxon>
        <taxon>Desulfovibrionales</taxon>
        <taxon>Desulfovibrionaceae</taxon>
    </lineage>
</organism>
<protein>
    <submittedName>
        <fullName evidence="1">Uncharacterized protein</fullName>
    </submittedName>
</protein>
<proteinExistence type="predicted"/>
<evidence type="ECO:0000313" key="2">
    <source>
        <dbReference type="Proteomes" id="UP000011724"/>
    </source>
</evidence>
<evidence type="ECO:0000313" key="1">
    <source>
        <dbReference type="EMBL" id="CCH48361.1"/>
    </source>
</evidence>
<dbReference type="KEGG" id="dpi:BN4_11124"/>
<sequence length="493" mass="53318">MRLVLAHDRLGDLPHAFLVLLVLNLAVCVKVCQLQEVLEAVLADFCVLPEGHDAVCGVDGEQPERSLYEIFVLVRHGVHGIQAGVKAEAFEYERERGLGVLGVRQKLELGLGGRLHPVVDELAFRDGKKFFHGRVLDWKDGARGNKTAPKLLVGLDVRQLFDCFFLAVADQVVVHLEQHRRAGVAHEGGDSLDVGLVGDQAGGEEVTELVGGHLLADVGLLHGGPERLGVALHGLASVLDDVVALRRGLPALDFLKELVAQGDVMVAPGRLGAANPYALVVEVHVAVLDLEQLTLAGAAACVQDQLDRFVNVERRVILDGFDVFRVDVQVTGLLSLHHALSPSRHRVLFDVLELHAEVEHDVEVRDVAVKRTGRQVGVLKCQHVEVLGLELVDRRVVEGWQVGLVQPVRHLLEELPFAATGLLVVEIYLAELVEVDVSRPDLLAAFLHQVDLCVTLVGRLLGLGPFAEVFLLRALAVGDAVLGVPASVLGDSD</sequence>
<reference evidence="2" key="2">
    <citation type="journal article" date="2013" name="Stand. Genomic Sci.">
        <title>Complete genome sequence of Desulfocapsa sulfexigens, a marine deltaproteobacterium specialized in disproportionating inorganic sulfur compounds.</title>
        <authorList>
            <person name="Finster K.W."/>
            <person name="Kjeldsen K.U."/>
            <person name="Kube M."/>
            <person name="Reinhardt R."/>
            <person name="Mussmann M."/>
            <person name="Amann R."/>
            <person name="Schreiber L."/>
        </authorList>
    </citation>
    <scope>NUCLEOTIDE SEQUENCE [LARGE SCALE GENOMIC DNA]</scope>
    <source>
        <strain evidence="2">DSM 10523 / SB164P1</strain>
    </source>
</reference>
<reference evidence="1 2" key="1">
    <citation type="journal article" date="2013" name="PLoS ONE">
        <title>The first genomic and proteomic characterization of a deep-sea sulfate reducer: insights into the piezophilic lifestyle of Desulfovibrio piezophilus.</title>
        <authorList>
            <person name="Pradel N."/>
            <person name="Ji B."/>
            <person name="Gimenez G."/>
            <person name="Talla E."/>
            <person name="Lenoble P."/>
            <person name="Garel M."/>
            <person name="Tamburini C."/>
            <person name="Fourquet P."/>
            <person name="Lebrun R."/>
            <person name="Bertin P."/>
            <person name="Denis Y."/>
            <person name="Pophillat M."/>
            <person name="Barbe V."/>
            <person name="Ollivier B."/>
            <person name="Dolla A."/>
        </authorList>
    </citation>
    <scope>NUCLEOTIDE SEQUENCE [LARGE SCALE GENOMIC DNA]</scope>
    <source>
        <strain evidence="2">DSM 10523 / SB164P1</strain>
    </source>
</reference>
<dbReference type="HOGENOM" id="CLU_552900_0_0_7"/>